<evidence type="ECO:0000256" key="1">
    <source>
        <dbReference type="ARBA" id="ARBA00002486"/>
    </source>
</evidence>
<reference evidence="5 6" key="1">
    <citation type="submission" date="2016-11" db="EMBL/GenBank/DDBJ databases">
        <authorList>
            <person name="Jaros S."/>
            <person name="Januszkiewicz K."/>
            <person name="Wedrychowicz H."/>
        </authorList>
    </citation>
    <scope>NUCLEOTIDE SEQUENCE [LARGE SCALE GENOMIC DNA]</scope>
    <source>
        <strain evidence="5 6">DSM 15212</strain>
    </source>
</reference>
<dbReference type="Pfam" id="PF00480">
    <property type="entry name" value="ROK"/>
    <property type="match status" value="1"/>
</dbReference>
<dbReference type="SUPFAM" id="SSF46785">
    <property type="entry name" value="Winged helix' DNA-binding domain"/>
    <property type="match status" value="1"/>
</dbReference>
<name>A0A1M6NQW1_PARC5</name>
<accession>A0A1M6NQW1</accession>
<dbReference type="Pfam" id="PF12802">
    <property type="entry name" value="MarR_2"/>
    <property type="match status" value="1"/>
</dbReference>
<feature type="domain" description="HTH marR-type" evidence="4">
    <location>
        <begin position="20"/>
        <end position="63"/>
    </location>
</feature>
<dbReference type="AlphaFoldDB" id="A0A1M6NQW1"/>
<dbReference type="Gene3D" id="1.10.10.10">
    <property type="entry name" value="Winged helix-like DNA-binding domain superfamily/Winged helix DNA-binding domain"/>
    <property type="match status" value="1"/>
</dbReference>
<dbReference type="SUPFAM" id="SSF53067">
    <property type="entry name" value="Actin-like ATPase domain"/>
    <property type="match status" value="1"/>
</dbReference>
<gene>
    <name evidence="5" type="ORF">SAMN02745912_01834</name>
</gene>
<dbReference type="EMBL" id="FRAG01000018">
    <property type="protein sequence ID" value="SHJ98048.1"/>
    <property type="molecule type" value="Genomic_DNA"/>
</dbReference>
<comment type="function">
    <text evidence="1">Transcriptional repressor of xylose-utilizing enzymes.</text>
</comment>
<dbReference type="InterPro" id="IPR000600">
    <property type="entry name" value="ROK"/>
</dbReference>
<dbReference type="STRING" id="1121301.SAMN02745912_01834"/>
<evidence type="ECO:0000256" key="3">
    <source>
        <dbReference type="ARBA" id="ARBA00022629"/>
    </source>
</evidence>
<dbReference type="Proteomes" id="UP000184465">
    <property type="component" value="Unassembled WGS sequence"/>
</dbReference>
<dbReference type="RefSeq" id="WP_084111887.1">
    <property type="nucleotide sequence ID" value="NZ_FRAG01000018.1"/>
</dbReference>
<protein>
    <submittedName>
        <fullName evidence="5">Sugar kinase of the NBD/HSP70 family, may contain an N-terminal HTH domain</fullName>
    </submittedName>
</protein>
<dbReference type="Gene3D" id="3.30.420.40">
    <property type="match status" value="2"/>
</dbReference>
<evidence type="ECO:0000313" key="6">
    <source>
        <dbReference type="Proteomes" id="UP000184465"/>
    </source>
</evidence>
<dbReference type="PANTHER" id="PTHR18964:SF149">
    <property type="entry name" value="BIFUNCTIONAL UDP-N-ACETYLGLUCOSAMINE 2-EPIMERASE_N-ACETYLMANNOSAMINE KINASE"/>
    <property type="match status" value="1"/>
</dbReference>
<evidence type="ECO:0000259" key="4">
    <source>
        <dbReference type="Pfam" id="PF12802"/>
    </source>
</evidence>
<dbReference type="PANTHER" id="PTHR18964">
    <property type="entry name" value="ROK (REPRESSOR, ORF, KINASE) FAMILY"/>
    <property type="match status" value="1"/>
</dbReference>
<organism evidence="5 6">
    <name type="scientific">Paramaledivibacter caminithermalis (strain DSM 15212 / CIP 107654 / DViRD3)</name>
    <name type="common">Clostridium caminithermale</name>
    <dbReference type="NCBI Taxonomy" id="1121301"/>
    <lineage>
        <taxon>Bacteria</taxon>
        <taxon>Bacillati</taxon>
        <taxon>Bacillota</taxon>
        <taxon>Clostridia</taxon>
        <taxon>Peptostreptococcales</taxon>
        <taxon>Caminicellaceae</taxon>
        <taxon>Paramaledivibacter</taxon>
    </lineage>
</organism>
<dbReference type="GO" id="GO:0042732">
    <property type="term" value="P:D-xylose metabolic process"/>
    <property type="evidence" value="ECO:0007669"/>
    <property type="project" value="UniProtKB-KW"/>
</dbReference>
<keyword evidence="5" id="KW-0808">Transferase</keyword>
<evidence type="ECO:0000313" key="5">
    <source>
        <dbReference type="EMBL" id="SHJ98048.1"/>
    </source>
</evidence>
<keyword evidence="3" id="KW-0119">Carbohydrate metabolism</keyword>
<keyword evidence="5" id="KW-0418">Kinase</keyword>
<dbReference type="GO" id="GO:0016301">
    <property type="term" value="F:kinase activity"/>
    <property type="evidence" value="ECO:0007669"/>
    <property type="project" value="UniProtKB-KW"/>
</dbReference>
<dbReference type="OrthoDB" id="9810372at2"/>
<keyword evidence="6" id="KW-1185">Reference proteome</keyword>
<dbReference type="InterPro" id="IPR036388">
    <property type="entry name" value="WH-like_DNA-bd_sf"/>
</dbReference>
<dbReference type="InterPro" id="IPR000835">
    <property type="entry name" value="HTH_MarR-typ"/>
</dbReference>
<dbReference type="InterPro" id="IPR043129">
    <property type="entry name" value="ATPase_NBD"/>
</dbReference>
<comment type="similarity">
    <text evidence="2">Belongs to the ROK (NagC/XylR) family.</text>
</comment>
<proteinExistence type="inferred from homology"/>
<evidence type="ECO:0000256" key="2">
    <source>
        <dbReference type="ARBA" id="ARBA00006479"/>
    </source>
</evidence>
<dbReference type="InterPro" id="IPR036390">
    <property type="entry name" value="WH_DNA-bd_sf"/>
</dbReference>
<keyword evidence="3" id="KW-0859">Xylose metabolism</keyword>
<sequence>MKRIKKRDQEYIKQNNLKMILDIIKNKRSISRAEIVKITNMSPTSVSRIVGSLIDLGLVKETETSSSGVGRKAILLDLDLESVMTIGVYINKHIINVGIVNFGGEILYRDKIELNPKGTHPDTLINKACALIKDTIKKSKIDPSKIIGIGVSLPGIINSKNGEVIFSAPLSWENIHIAKVIESELNIKTVVDNDVKLKALAESLYGVGRNSGKTALVNFGRGVGSALIIDGEIFRGVTNIAGEIGHITIDPNGILCECGRRGCLQTFIVEDNLIEEANKVKKIVDIKEIFEAAYIGESWAVSILDRAITYMCITINNIVCMYNPDTIVLSGSLVEVYPEIIKEVEEKCRTSIWTPLRGTFKILYSELKSEADIIGPSTLALDTFLSFDI</sequence>